<accession>A0A8B6EB43</accession>
<organism evidence="1 2">
    <name type="scientific">Mytilus galloprovincialis</name>
    <name type="common">Mediterranean mussel</name>
    <dbReference type="NCBI Taxonomy" id="29158"/>
    <lineage>
        <taxon>Eukaryota</taxon>
        <taxon>Metazoa</taxon>
        <taxon>Spiralia</taxon>
        <taxon>Lophotrochozoa</taxon>
        <taxon>Mollusca</taxon>
        <taxon>Bivalvia</taxon>
        <taxon>Autobranchia</taxon>
        <taxon>Pteriomorphia</taxon>
        <taxon>Mytilida</taxon>
        <taxon>Mytiloidea</taxon>
        <taxon>Mytilidae</taxon>
        <taxon>Mytilinae</taxon>
        <taxon>Mytilus</taxon>
    </lineage>
</organism>
<comment type="caution">
    <text evidence="1">The sequence shown here is derived from an EMBL/GenBank/DDBJ whole genome shotgun (WGS) entry which is preliminary data.</text>
</comment>
<gene>
    <name evidence="1" type="ORF">MGAL_10B040163</name>
</gene>
<name>A0A8B6EB43_MYTGA</name>
<evidence type="ECO:0000313" key="2">
    <source>
        <dbReference type="Proteomes" id="UP000596742"/>
    </source>
</evidence>
<dbReference type="EMBL" id="UYJE01004898">
    <property type="protein sequence ID" value="VDI32344.1"/>
    <property type="molecule type" value="Genomic_DNA"/>
</dbReference>
<proteinExistence type="predicted"/>
<dbReference type="AlphaFoldDB" id="A0A8B6EB43"/>
<protein>
    <submittedName>
        <fullName evidence="1">Uncharacterized protein</fullName>
    </submittedName>
</protein>
<dbReference type="OrthoDB" id="6151876at2759"/>
<sequence>MADSTLTQDISIALYRYMCHNIVGSEEHVNTIRLMNTARDNLLCDNRAAVMITSGSFGEGLDMKGSDPDLMFVHKRIEVYEDVQPNLNTSITYFSMETDNVKPGFTQLLLKHACLQFVFDVCEKINGKYYCSSALYKESLMVGQQMKIHGPCISDDDGWFDHAFCFHCKSWISIAKQWIGRSNNSWPNYIMSNK</sequence>
<keyword evidence="2" id="KW-1185">Reference proteome</keyword>
<evidence type="ECO:0000313" key="1">
    <source>
        <dbReference type="EMBL" id="VDI32344.1"/>
    </source>
</evidence>
<dbReference type="Proteomes" id="UP000596742">
    <property type="component" value="Unassembled WGS sequence"/>
</dbReference>
<reference evidence="1" key="1">
    <citation type="submission" date="2018-11" db="EMBL/GenBank/DDBJ databases">
        <authorList>
            <person name="Alioto T."/>
            <person name="Alioto T."/>
        </authorList>
    </citation>
    <scope>NUCLEOTIDE SEQUENCE</scope>
</reference>